<reference evidence="3" key="1">
    <citation type="submission" date="2013-07" db="EMBL/GenBank/DDBJ databases">
        <title>The genome of Eucalyptus grandis.</title>
        <authorList>
            <person name="Schmutz J."/>
            <person name="Hayes R."/>
            <person name="Myburg A."/>
            <person name="Tuskan G."/>
            <person name="Grattapaglia D."/>
            <person name="Rokhsar D.S."/>
        </authorList>
    </citation>
    <scope>NUCLEOTIDE SEQUENCE</scope>
    <source>
        <tissue evidence="3">Leaf extractions</tissue>
    </source>
</reference>
<evidence type="ECO:0000256" key="2">
    <source>
        <dbReference type="SAM" id="Phobius"/>
    </source>
</evidence>
<feature type="region of interest" description="Disordered" evidence="1">
    <location>
        <begin position="1"/>
        <end position="42"/>
    </location>
</feature>
<feature type="transmembrane region" description="Helical" evidence="2">
    <location>
        <begin position="235"/>
        <end position="257"/>
    </location>
</feature>
<evidence type="ECO:0000256" key="1">
    <source>
        <dbReference type="SAM" id="MobiDB-lite"/>
    </source>
</evidence>
<dbReference type="Gramene" id="KCW61309">
    <property type="protein sequence ID" value="KCW61309"/>
    <property type="gene ID" value="EUGRSUZ_H04059"/>
</dbReference>
<evidence type="ECO:0000313" key="3">
    <source>
        <dbReference type="EMBL" id="KCW61309.1"/>
    </source>
</evidence>
<dbReference type="InParanoid" id="A0A059B5J0"/>
<proteinExistence type="predicted"/>
<accession>A0A059B5J0</accession>
<keyword evidence="2" id="KW-0472">Membrane</keyword>
<dbReference type="FunCoup" id="A0A059B5J0">
    <property type="interactions" value="1"/>
</dbReference>
<feature type="compositionally biased region" description="Basic and acidic residues" evidence="1">
    <location>
        <begin position="1"/>
        <end position="23"/>
    </location>
</feature>
<keyword evidence="2" id="KW-0812">Transmembrane</keyword>
<gene>
    <name evidence="3" type="ORF">EUGRSUZ_H04059</name>
</gene>
<organism evidence="3">
    <name type="scientific">Eucalyptus grandis</name>
    <name type="common">Flooded gum</name>
    <dbReference type="NCBI Taxonomy" id="71139"/>
    <lineage>
        <taxon>Eukaryota</taxon>
        <taxon>Viridiplantae</taxon>
        <taxon>Streptophyta</taxon>
        <taxon>Embryophyta</taxon>
        <taxon>Tracheophyta</taxon>
        <taxon>Spermatophyta</taxon>
        <taxon>Magnoliopsida</taxon>
        <taxon>eudicotyledons</taxon>
        <taxon>Gunneridae</taxon>
        <taxon>Pentapetalae</taxon>
        <taxon>rosids</taxon>
        <taxon>malvids</taxon>
        <taxon>Myrtales</taxon>
        <taxon>Myrtaceae</taxon>
        <taxon>Myrtoideae</taxon>
        <taxon>Eucalypteae</taxon>
        <taxon>Eucalyptus</taxon>
    </lineage>
</organism>
<sequence length="271" mass="29145">MKEQKTPLKESSRSASLDRRSRPADAPPKKPAQVKRFCPPAFPLPSRDGAPILRRGSRVAVVAARVDRFGLVSRDVPCAGETLASFSDFLPLLKKNASVGVEGTAKKSIDLSSVSEVSDVAHDDETAEIVMQSFDPSLSVGSVSPDLSFSSEITGDDGSFLLETCDSSKPGNSKIGFLGVKVSADLLTAARAQVLKSLDVNRQSVKLLEGAIMNGLDGLHSPPGKRTYPSKLAALNIHLFFFSLLLWILAISVFFFFSAESQRMYFGPLPT</sequence>
<dbReference type="EMBL" id="KK198760">
    <property type="protein sequence ID" value="KCW61309.1"/>
    <property type="molecule type" value="Genomic_DNA"/>
</dbReference>
<name>A0A059B5J0_EUCGR</name>
<keyword evidence="2" id="KW-1133">Transmembrane helix</keyword>
<protein>
    <submittedName>
        <fullName evidence="3">Uncharacterized protein</fullName>
    </submittedName>
</protein>
<dbReference type="AlphaFoldDB" id="A0A059B5J0"/>